<feature type="zinc finger region" description="CR-type" evidence="23">
    <location>
        <begin position="225"/>
        <end position="303"/>
    </location>
</feature>
<evidence type="ECO:0000256" key="7">
    <source>
        <dbReference type="ARBA" id="ARBA00022723"/>
    </source>
</evidence>
<keyword evidence="4" id="KW-0217">Developmental protein</keyword>
<dbReference type="SMART" id="SM00271">
    <property type="entry name" value="DnaJ"/>
    <property type="match status" value="1"/>
</dbReference>
<evidence type="ECO:0000256" key="10">
    <source>
        <dbReference type="ARBA" id="ARBA00022771"/>
    </source>
</evidence>
<dbReference type="FunFam" id="3.40.50.300:FF:000129">
    <property type="entry name" value="Replication factor C subunit 5"/>
    <property type="match status" value="1"/>
</dbReference>
<dbReference type="InterPro" id="IPR008921">
    <property type="entry name" value="DNA_pol3_clamp-load_cplx_C"/>
</dbReference>
<dbReference type="SUPFAM" id="SSF52540">
    <property type="entry name" value="P-loop containing nucleoside triphosphate hydrolases"/>
    <property type="match status" value="1"/>
</dbReference>
<organism evidence="26 27">
    <name type="scientific">Pseudolycoriella hygida</name>
    <dbReference type="NCBI Taxonomy" id="35572"/>
    <lineage>
        <taxon>Eukaryota</taxon>
        <taxon>Metazoa</taxon>
        <taxon>Ecdysozoa</taxon>
        <taxon>Arthropoda</taxon>
        <taxon>Hexapoda</taxon>
        <taxon>Insecta</taxon>
        <taxon>Pterygota</taxon>
        <taxon>Neoptera</taxon>
        <taxon>Endopterygota</taxon>
        <taxon>Diptera</taxon>
        <taxon>Nematocera</taxon>
        <taxon>Sciaroidea</taxon>
        <taxon>Sciaridae</taxon>
        <taxon>Pseudolycoriella</taxon>
    </lineage>
</organism>
<evidence type="ECO:0000256" key="15">
    <source>
        <dbReference type="ARBA" id="ARBA00022990"/>
    </source>
</evidence>
<dbReference type="OrthoDB" id="10256793at2759"/>
<dbReference type="Gene3D" id="3.40.50.300">
    <property type="entry name" value="P-loop containing nucleotide triphosphate hydrolases"/>
    <property type="match status" value="1"/>
</dbReference>
<evidence type="ECO:0000256" key="18">
    <source>
        <dbReference type="ARBA" id="ARBA00023186"/>
    </source>
</evidence>
<accession>A0A9Q0N3L3</accession>
<dbReference type="InterPro" id="IPR027417">
    <property type="entry name" value="P-loop_NTPase"/>
</dbReference>
<keyword evidence="6" id="KW-0235">DNA replication</keyword>
<dbReference type="SUPFAM" id="SSF49493">
    <property type="entry name" value="HSP40/DnaJ peptide-binding domain"/>
    <property type="match status" value="1"/>
</dbReference>
<evidence type="ECO:0000256" key="4">
    <source>
        <dbReference type="ARBA" id="ARBA00022473"/>
    </source>
</evidence>
<dbReference type="Gene3D" id="2.10.230.10">
    <property type="entry name" value="Heat shock protein DnaJ, cysteine-rich domain"/>
    <property type="match status" value="1"/>
</dbReference>
<dbReference type="SUPFAM" id="SSF46565">
    <property type="entry name" value="Chaperone J-domain"/>
    <property type="match status" value="1"/>
</dbReference>
<dbReference type="InterPro" id="IPR001623">
    <property type="entry name" value="DnaJ_domain"/>
</dbReference>
<dbReference type="Pfam" id="PF08542">
    <property type="entry name" value="Rep_fac_C"/>
    <property type="match status" value="1"/>
</dbReference>
<keyword evidence="18" id="KW-0143">Chaperone</keyword>
<dbReference type="InterPro" id="IPR018253">
    <property type="entry name" value="DnaJ_domain_CS"/>
</dbReference>
<dbReference type="InterPro" id="IPR002939">
    <property type="entry name" value="DnaJ_C"/>
</dbReference>
<keyword evidence="8" id="KW-0677">Repeat</keyword>
<dbReference type="InterPro" id="IPR003959">
    <property type="entry name" value="ATPase_AAA_core"/>
</dbReference>
<dbReference type="Proteomes" id="UP001151699">
    <property type="component" value="Chromosome B"/>
</dbReference>
<dbReference type="EMBL" id="WJQU01000002">
    <property type="protein sequence ID" value="KAJ6642491.1"/>
    <property type="molecule type" value="Genomic_DNA"/>
</dbReference>
<dbReference type="InterPro" id="IPR036410">
    <property type="entry name" value="HSP_DnaJ_Cys-rich_dom_sf"/>
</dbReference>
<dbReference type="InterPro" id="IPR013748">
    <property type="entry name" value="Rep_factorC_C"/>
</dbReference>
<keyword evidence="16" id="KW-0496">Mitochondrion</keyword>
<evidence type="ECO:0000256" key="23">
    <source>
        <dbReference type="PROSITE-ProRule" id="PRU00546"/>
    </source>
</evidence>
<evidence type="ECO:0000256" key="22">
    <source>
        <dbReference type="ARBA" id="ARBA00093620"/>
    </source>
</evidence>
<evidence type="ECO:0000256" key="9">
    <source>
        <dbReference type="ARBA" id="ARBA00022741"/>
    </source>
</evidence>
<dbReference type="GO" id="GO:0009408">
    <property type="term" value="P:response to heat"/>
    <property type="evidence" value="ECO:0007669"/>
    <property type="project" value="InterPro"/>
</dbReference>
<dbReference type="PANTHER" id="PTHR44145">
    <property type="entry name" value="DNAJ HOMOLOG SUBFAMILY A MEMBER 3, MITOCHONDRIAL"/>
    <property type="match status" value="1"/>
</dbReference>
<keyword evidence="13" id="KW-0067">ATP-binding</keyword>
<evidence type="ECO:0000256" key="16">
    <source>
        <dbReference type="ARBA" id="ARBA00023128"/>
    </source>
</evidence>
<dbReference type="GO" id="GO:0003677">
    <property type="term" value="F:DNA binding"/>
    <property type="evidence" value="ECO:0007669"/>
    <property type="project" value="InterPro"/>
</dbReference>
<dbReference type="GO" id="GO:0043066">
    <property type="term" value="P:negative regulation of apoptotic process"/>
    <property type="evidence" value="ECO:0007669"/>
    <property type="project" value="TreeGrafter"/>
</dbReference>
<dbReference type="InterPro" id="IPR008971">
    <property type="entry name" value="HSP40/DnaJ_pept-bd"/>
</dbReference>
<evidence type="ECO:0000256" key="20">
    <source>
        <dbReference type="ARBA" id="ARBA00080150"/>
    </source>
</evidence>
<evidence type="ECO:0000256" key="14">
    <source>
        <dbReference type="ARBA" id="ARBA00022946"/>
    </source>
</evidence>
<evidence type="ECO:0000256" key="8">
    <source>
        <dbReference type="ARBA" id="ARBA00022737"/>
    </source>
</evidence>
<dbReference type="PRINTS" id="PR00625">
    <property type="entry name" value="JDOMAIN"/>
</dbReference>
<evidence type="ECO:0000256" key="3">
    <source>
        <dbReference type="ARBA" id="ARBA00005378"/>
    </source>
</evidence>
<keyword evidence="9" id="KW-0547">Nucleotide-binding</keyword>
<dbReference type="Pfam" id="PF00684">
    <property type="entry name" value="DnaJ_CXXCXGXG"/>
    <property type="match status" value="1"/>
</dbReference>
<keyword evidence="10 23" id="KW-0863">Zinc-finger</keyword>
<evidence type="ECO:0000256" key="6">
    <source>
        <dbReference type="ARBA" id="ARBA00022705"/>
    </source>
</evidence>
<feature type="domain" description="J" evidence="24">
    <location>
        <begin position="83"/>
        <end position="148"/>
    </location>
</feature>
<keyword evidence="5" id="KW-0488">Methylation</keyword>
<comment type="subcellular location">
    <subcellularLocation>
        <location evidence="2">Mitochondrion outer membrane</location>
    </subcellularLocation>
    <subcellularLocation>
        <location evidence="1">Nucleus</location>
    </subcellularLocation>
</comment>
<dbReference type="SUPFAM" id="SSF48019">
    <property type="entry name" value="post-AAA+ oligomerization domain-like"/>
    <property type="match status" value="1"/>
</dbReference>
<dbReference type="InterPro" id="IPR036869">
    <property type="entry name" value="J_dom_sf"/>
</dbReference>
<dbReference type="GO" id="GO:0005634">
    <property type="term" value="C:nucleus"/>
    <property type="evidence" value="ECO:0007669"/>
    <property type="project" value="UniProtKB-SubCell"/>
</dbReference>
<gene>
    <name evidence="26" type="primary">l(2)tid</name>
    <name evidence="26" type="ORF">Bhyg_07442</name>
</gene>
<keyword evidence="19" id="KW-0539">Nucleus</keyword>
<reference evidence="26" key="1">
    <citation type="submission" date="2022-07" db="EMBL/GenBank/DDBJ databases">
        <authorList>
            <person name="Trinca V."/>
            <person name="Uliana J.V.C."/>
            <person name="Torres T.T."/>
            <person name="Ward R.J."/>
            <person name="Monesi N."/>
        </authorList>
    </citation>
    <scope>NUCLEOTIDE SEQUENCE</scope>
    <source>
        <strain evidence="26">HSMRA1968</strain>
        <tissue evidence="26">Whole embryos</tissue>
    </source>
</reference>
<dbReference type="Pfam" id="PF00004">
    <property type="entry name" value="AAA"/>
    <property type="match status" value="1"/>
</dbReference>
<dbReference type="Pfam" id="PF01556">
    <property type="entry name" value="DnaJ_C"/>
    <property type="match status" value="1"/>
</dbReference>
<keyword evidence="27" id="KW-1185">Reference proteome</keyword>
<evidence type="ECO:0000256" key="19">
    <source>
        <dbReference type="ARBA" id="ARBA00023242"/>
    </source>
</evidence>
<dbReference type="GO" id="GO:0005102">
    <property type="term" value="F:signaling receptor binding"/>
    <property type="evidence" value="ECO:0007669"/>
    <property type="project" value="UniProtKB-ARBA"/>
</dbReference>
<evidence type="ECO:0000256" key="1">
    <source>
        <dbReference type="ARBA" id="ARBA00004123"/>
    </source>
</evidence>
<dbReference type="FunFam" id="2.60.260.20:FF:000005">
    <property type="entry name" value="Chaperone protein dnaJ 1, mitochondrial"/>
    <property type="match status" value="1"/>
</dbReference>
<dbReference type="GO" id="GO:0031072">
    <property type="term" value="F:heat shock protein binding"/>
    <property type="evidence" value="ECO:0007669"/>
    <property type="project" value="InterPro"/>
</dbReference>
<dbReference type="GO" id="GO:0005524">
    <property type="term" value="F:ATP binding"/>
    <property type="evidence" value="ECO:0007669"/>
    <property type="project" value="UniProtKB-KW"/>
</dbReference>
<evidence type="ECO:0000256" key="2">
    <source>
        <dbReference type="ARBA" id="ARBA00004294"/>
    </source>
</evidence>
<dbReference type="InterPro" id="IPR051938">
    <property type="entry name" value="Apopto_cytoskel_mod"/>
</dbReference>
<keyword evidence="17" id="KW-0472">Membrane</keyword>
<dbReference type="FunFam" id="2.10.230.10:FF:000003">
    <property type="entry name" value="dnaJ homolog subfamily A member 3, mitochondrial"/>
    <property type="match status" value="1"/>
</dbReference>
<dbReference type="HAMAP" id="MF_01152">
    <property type="entry name" value="DnaJ"/>
    <property type="match status" value="1"/>
</dbReference>
<dbReference type="FunFam" id="1.20.272.10:FF:000004">
    <property type="entry name" value="Replication factor C subunit 5"/>
    <property type="match status" value="1"/>
</dbReference>
<dbReference type="PROSITE" id="PS00636">
    <property type="entry name" value="DNAJ_1"/>
    <property type="match status" value="1"/>
</dbReference>
<sequence>MNSVFLHKNMAATRSLVGILNLKLLSSRTTQPSSLRAFSVCDRCFSSKNLNGRYVSTTSKINSAFQTLNHRSFHSSTALLQKNYYQILGVSKNSSAKEIKKSYYELAKKYHPDTNKDDPDASKKFQEVSEAYEVLSDDTKRREYDTFGQTSEQMGRAGGAPRGPQGFSQNWQFHSTVDPEELFRKIFGDANFANKGFDDFSESQFGFGGAQEVVMNLTFAQAARGVNKDINLNVLDTCPKCGGSKCEPGTKPSHCQYCNGTGMETISTGPFIMRSTCRYCQGTRQYIKFACAECEGKGRTVQRKKITVPVPAGVENGQTVRMAVGQKEVFITFKVEKSRYFRRDGADVHTEADISVSQAMLGGTIRVQGVYEDQTIQIMPGTSSHTKICLNGKGLKRVNSHGHGHHYIDLKIQIPKKLTQEQKALLQAYAELEQDTPGQIMGITNKTDGTKENINEPKNLTDTIREVLAKGKQLACEITKKSITKDTTKHESDEGIANKKEADDVEKKLCINSLFANDSTAFLTNTTFFRNSKSVLFSRLKGTGELFQLFENAFVVLDPIQIVHQANDFNSRLEGLSGHLCESVPPGMTFSFINVKYERYKSSKENTGCPQCAAAQKLSQWVHYYLKWLKFSGNRENSIYFQRRDEKKIFNLVPKDIEKVEKYRPATLSDLISHEEIIATINNFIKQDQLPHLLFYGPPGTGKTSTILACAKQLYKPSQLNSMVLELNASDDRGIGIVRGQILNFASTRTIFSGGFKLIILDEADAMTNDAQNALRRIIEKYTDNVRFCIICNYLSKIIPAVQSRCTRFRFAPLVEEQILPRLNHVIEEEKLIVSEDGKKALIALSGGDMRRVINVLQSTWMAYGNVTEENVYTCVGHPQKTDIQNIVGWLLGVESFQDTYEKIQELKTNKGLALEDILREIHLFVMRIELPPPTMNTLIIKLADIETRLAAGCLEKPQLAALIAGFQLARNTISV</sequence>
<dbReference type="InterPro" id="IPR047854">
    <property type="entry name" value="RFC_lid"/>
</dbReference>
<evidence type="ECO:0000259" key="24">
    <source>
        <dbReference type="PROSITE" id="PS50076"/>
    </source>
</evidence>
<dbReference type="CDD" id="cd10719">
    <property type="entry name" value="DnaJ_zf"/>
    <property type="match status" value="1"/>
</dbReference>
<evidence type="ECO:0000313" key="27">
    <source>
        <dbReference type="Proteomes" id="UP001151699"/>
    </source>
</evidence>
<evidence type="ECO:0000256" key="17">
    <source>
        <dbReference type="ARBA" id="ARBA00023136"/>
    </source>
</evidence>
<dbReference type="GO" id="GO:0005829">
    <property type="term" value="C:cytosol"/>
    <property type="evidence" value="ECO:0007669"/>
    <property type="project" value="UniProtKB-ARBA"/>
</dbReference>
<evidence type="ECO:0000256" key="5">
    <source>
        <dbReference type="ARBA" id="ARBA00022481"/>
    </source>
</evidence>
<evidence type="ECO:0000256" key="13">
    <source>
        <dbReference type="ARBA" id="ARBA00022840"/>
    </source>
</evidence>
<comment type="similarity">
    <text evidence="3">Belongs to the activator 1 small subunits family.</text>
</comment>
<proteinExistence type="inferred from homology"/>
<dbReference type="GO" id="GO:0007005">
    <property type="term" value="P:mitochondrion organization"/>
    <property type="evidence" value="ECO:0007669"/>
    <property type="project" value="TreeGrafter"/>
</dbReference>
<dbReference type="Gene3D" id="1.20.272.10">
    <property type="match status" value="1"/>
</dbReference>
<keyword evidence="11" id="KW-1000">Mitochondrion outer membrane</keyword>
<name>A0A9Q0N3L3_9DIPT</name>
<dbReference type="GO" id="GO:0016887">
    <property type="term" value="F:ATP hydrolysis activity"/>
    <property type="evidence" value="ECO:0007669"/>
    <property type="project" value="InterPro"/>
</dbReference>
<dbReference type="PROSITE" id="PS51188">
    <property type="entry name" value="ZF_CR"/>
    <property type="match status" value="1"/>
</dbReference>
<dbReference type="PROSITE" id="PS50076">
    <property type="entry name" value="DNAJ_2"/>
    <property type="match status" value="1"/>
</dbReference>
<evidence type="ECO:0000313" key="26">
    <source>
        <dbReference type="EMBL" id="KAJ6642491.1"/>
    </source>
</evidence>
<keyword evidence="15" id="KW-0007">Acetylation</keyword>
<dbReference type="CDD" id="cd06257">
    <property type="entry name" value="DnaJ"/>
    <property type="match status" value="1"/>
</dbReference>
<keyword evidence="12 23" id="KW-0862">Zinc</keyword>
<dbReference type="NCBIfam" id="NF001679">
    <property type="entry name" value="PRK00440.1"/>
    <property type="match status" value="1"/>
</dbReference>
<evidence type="ECO:0000256" key="21">
    <source>
        <dbReference type="ARBA" id="ARBA00080380"/>
    </source>
</evidence>
<dbReference type="InterPro" id="IPR012724">
    <property type="entry name" value="DnaJ"/>
</dbReference>
<dbReference type="Gene3D" id="2.60.260.20">
    <property type="entry name" value="Urease metallochaperone UreE, N-terminal domain"/>
    <property type="match status" value="2"/>
</dbReference>
<dbReference type="SUPFAM" id="SSF57938">
    <property type="entry name" value="DnaJ/Hsp40 cysteine-rich domain"/>
    <property type="match status" value="1"/>
</dbReference>
<evidence type="ECO:0000259" key="25">
    <source>
        <dbReference type="PROSITE" id="PS51188"/>
    </source>
</evidence>
<dbReference type="AlphaFoldDB" id="A0A9Q0N3L3"/>
<dbReference type="Gene3D" id="1.10.8.60">
    <property type="match status" value="1"/>
</dbReference>
<dbReference type="CDD" id="cd18140">
    <property type="entry name" value="HLD_clamp_RFC"/>
    <property type="match status" value="1"/>
</dbReference>
<protein>
    <recommendedName>
        <fullName evidence="22">DnaJ homolog l(2)tid, mitochondrial</fullName>
    </recommendedName>
    <alternativeName>
        <fullName evidence="21">Activator 1 subunit 5</fullName>
    </alternativeName>
    <alternativeName>
        <fullName evidence="20">Protein lethal(2)tumorous imaginal discs</fullName>
    </alternativeName>
</protein>
<dbReference type="SMART" id="SM00382">
    <property type="entry name" value="AAA"/>
    <property type="match status" value="1"/>
</dbReference>
<dbReference type="FunFam" id="1.10.287.110:FF:000075">
    <property type="entry name" value="Uncharacterized protein, isoform D"/>
    <property type="match status" value="1"/>
</dbReference>
<keyword evidence="7 23" id="KW-0479">Metal-binding</keyword>
<evidence type="ECO:0000256" key="12">
    <source>
        <dbReference type="ARBA" id="ARBA00022833"/>
    </source>
</evidence>
<dbReference type="GO" id="GO:0006260">
    <property type="term" value="P:DNA replication"/>
    <property type="evidence" value="ECO:0007669"/>
    <property type="project" value="UniProtKB-KW"/>
</dbReference>
<dbReference type="GO" id="GO:0006457">
    <property type="term" value="P:protein folding"/>
    <property type="evidence" value="ECO:0007669"/>
    <property type="project" value="InterPro"/>
</dbReference>
<feature type="domain" description="CR-type" evidence="25">
    <location>
        <begin position="225"/>
        <end position="303"/>
    </location>
</feature>
<comment type="caution">
    <text evidence="26">The sequence shown here is derived from an EMBL/GenBank/DDBJ whole genome shotgun (WGS) entry which is preliminary data.</text>
</comment>
<dbReference type="GO" id="GO:0008270">
    <property type="term" value="F:zinc ion binding"/>
    <property type="evidence" value="ECO:0007669"/>
    <property type="project" value="UniProtKB-KW"/>
</dbReference>
<dbReference type="PANTHER" id="PTHR44145:SF3">
    <property type="entry name" value="DNAJ HOMOLOG SUBFAMILY A MEMBER 3, MITOCHONDRIAL"/>
    <property type="match status" value="1"/>
</dbReference>
<dbReference type="GO" id="GO:0051082">
    <property type="term" value="F:unfolded protein binding"/>
    <property type="evidence" value="ECO:0007669"/>
    <property type="project" value="InterPro"/>
</dbReference>
<dbReference type="InterPro" id="IPR001305">
    <property type="entry name" value="HSP_DnaJ_Cys-rich_dom"/>
</dbReference>
<dbReference type="Gene3D" id="1.10.287.110">
    <property type="entry name" value="DnaJ domain"/>
    <property type="match status" value="1"/>
</dbReference>
<dbReference type="CDD" id="cd00009">
    <property type="entry name" value="AAA"/>
    <property type="match status" value="1"/>
</dbReference>
<dbReference type="GO" id="GO:0005741">
    <property type="term" value="C:mitochondrial outer membrane"/>
    <property type="evidence" value="ECO:0007669"/>
    <property type="project" value="UniProtKB-SubCell"/>
</dbReference>
<dbReference type="CDD" id="cd10747">
    <property type="entry name" value="DnaJ_C"/>
    <property type="match status" value="1"/>
</dbReference>
<dbReference type="InterPro" id="IPR003593">
    <property type="entry name" value="AAA+_ATPase"/>
</dbReference>
<dbReference type="Pfam" id="PF00226">
    <property type="entry name" value="DnaJ"/>
    <property type="match status" value="1"/>
</dbReference>
<dbReference type="FunFam" id="1.10.8.60:FF:000028">
    <property type="entry name" value="Replication factor C subunit 5"/>
    <property type="match status" value="1"/>
</dbReference>
<evidence type="ECO:0000256" key="11">
    <source>
        <dbReference type="ARBA" id="ARBA00022787"/>
    </source>
</evidence>
<keyword evidence="14" id="KW-0809">Transit peptide</keyword>